<feature type="region of interest" description="Disordered" evidence="1">
    <location>
        <begin position="296"/>
        <end position="316"/>
    </location>
</feature>
<dbReference type="SUPFAM" id="SSF54236">
    <property type="entry name" value="Ubiquitin-like"/>
    <property type="match status" value="1"/>
</dbReference>
<proteinExistence type="predicted"/>
<evidence type="ECO:0000256" key="1">
    <source>
        <dbReference type="SAM" id="MobiDB-lite"/>
    </source>
</evidence>
<dbReference type="Proteomes" id="UP001470230">
    <property type="component" value="Unassembled WGS sequence"/>
</dbReference>
<gene>
    <name evidence="2" type="ORF">M9Y10_030154</name>
</gene>
<sequence>MPLLKFQDSKKNISFTLEVPSNSTFYDIFELVFKHFNLNKNDLPDEKSAKIKFIYKSVICKYERTPESYQIGPQDTITIYFPKLLNELIQKQSTPTSSTMVKPEVPAMNESTENSSTNINQITPEIQKSQNDTEKIVNQQISSPHEISSNSESKILNYVNPNLLKQLVDIEFNQVDAAYAIAYKKNINSAIDFLNLGLSSDPEVRSHIDHIVAAKQMSDNDEIIRHTLEVVKIEAKAKKENEKICVAAAIGVFAYHNQITDPSYTDELKEYIRQVEIEYPGQSIERLEELLQEENPNQKPNWEQFSNKTETPNYQSSEPQIIFPHNQQQINYPPNQAQIIFPPNSSQVLFPNMQMSYPSMQMNYPNMQMNYPNMQMSYPSMQMNYPNMQMNYPNMQINYPNTQMNYPNMQMNYPNMQMNYPNMQMNYPSMQMNYPNMQINYPNMQMNYPSMQMNYPNMQMSYQHGFGMPYMNDINSVKNKFWSIFDNIPQMTPQNYQNPFKETYNDLVKMCNFPNDEVFYSYGRTLNYEQLLFLYRNYKEKGINLSELVQLLKVVDGDIQTATTLVD</sequence>
<accession>A0ABR2KPS0</accession>
<comment type="caution">
    <text evidence="2">The sequence shown here is derived from an EMBL/GenBank/DDBJ whole genome shotgun (WGS) entry which is preliminary data.</text>
</comment>
<evidence type="ECO:0000313" key="2">
    <source>
        <dbReference type="EMBL" id="KAK8892902.1"/>
    </source>
</evidence>
<dbReference type="InterPro" id="IPR029071">
    <property type="entry name" value="Ubiquitin-like_domsf"/>
</dbReference>
<dbReference type="EMBL" id="JAPFFF010000004">
    <property type="protein sequence ID" value="KAK8892902.1"/>
    <property type="molecule type" value="Genomic_DNA"/>
</dbReference>
<evidence type="ECO:0008006" key="4">
    <source>
        <dbReference type="Google" id="ProtNLM"/>
    </source>
</evidence>
<name>A0ABR2KPS0_9EUKA</name>
<protein>
    <recommendedName>
        <fullName evidence="4">UBA domain-containing protein</fullName>
    </recommendedName>
</protein>
<reference evidence="2 3" key="1">
    <citation type="submission" date="2024-04" db="EMBL/GenBank/DDBJ databases">
        <title>Tritrichomonas musculus Genome.</title>
        <authorList>
            <person name="Alves-Ferreira E."/>
            <person name="Grigg M."/>
            <person name="Lorenzi H."/>
            <person name="Galac M."/>
        </authorList>
    </citation>
    <scope>NUCLEOTIDE SEQUENCE [LARGE SCALE GENOMIC DNA]</scope>
    <source>
        <strain evidence="2 3">EAF2021</strain>
    </source>
</reference>
<keyword evidence="3" id="KW-1185">Reference proteome</keyword>
<evidence type="ECO:0000313" key="3">
    <source>
        <dbReference type="Proteomes" id="UP001470230"/>
    </source>
</evidence>
<organism evidence="2 3">
    <name type="scientific">Tritrichomonas musculus</name>
    <dbReference type="NCBI Taxonomy" id="1915356"/>
    <lineage>
        <taxon>Eukaryota</taxon>
        <taxon>Metamonada</taxon>
        <taxon>Parabasalia</taxon>
        <taxon>Tritrichomonadida</taxon>
        <taxon>Tritrichomonadidae</taxon>
        <taxon>Tritrichomonas</taxon>
    </lineage>
</organism>